<proteinExistence type="predicted"/>
<dbReference type="InterPro" id="IPR021364">
    <property type="entry name" value="DUF2857"/>
</dbReference>
<evidence type="ECO:0008006" key="4">
    <source>
        <dbReference type="Google" id="ProtNLM"/>
    </source>
</evidence>
<name>A0A1B8NXX1_HALEL</name>
<comment type="caution">
    <text evidence="2">The sequence shown here is derived from an EMBL/GenBank/DDBJ whole genome shotgun (WGS) entry which is preliminary data.</text>
</comment>
<organism evidence="2 3">
    <name type="scientific">Halomonas elongata</name>
    <dbReference type="NCBI Taxonomy" id="2746"/>
    <lineage>
        <taxon>Bacteria</taxon>
        <taxon>Pseudomonadati</taxon>
        <taxon>Pseudomonadota</taxon>
        <taxon>Gammaproteobacteria</taxon>
        <taxon>Oceanospirillales</taxon>
        <taxon>Halomonadaceae</taxon>
        <taxon>Halomonas</taxon>
    </lineage>
</organism>
<evidence type="ECO:0000313" key="2">
    <source>
        <dbReference type="EMBL" id="OBX34871.1"/>
    </source>
</evidence>
<protein>
    <recommendedName>
        <fullName evidence="4">DUF2857 domain-containing protein</fullName>
    </recommendedName>
</protein>
<sequence>MNPNQQPRHMSRSLTLAVLNQAIGYLREGNMRRARALGFSDDELRELRRLSATDIEALSCDGPAVCRLTVDHEMLLIVMQRLIEDQDRETRIDRCLTLGASVTMMSTFFGLTGNDCATRRSLLGLPSRQGRLAMPEEAVEHDAWHRWQSICETPDQPQAADDLHGMMTLAEETQIPLAVIWHLVKAWAEPDAPRGELEDEGDADGPFDRRQACAG</sequence>
<dbReference type="Proteomes" id="UP000092504">
    <property type="component" value="Unassembled WGS sequence"/>
</dbReference>
<accession>A0A1B8NXX1</accession>
<reference evidence="2 3" key="1">
    <citation type="submission" date="2016-06" db="EMBL/GenBank/DDBJ databases">
        <title>Genome sequence of halotolerant plant growth promoting strain of Halomonas elongata HEK1 isolated from salterns of Rann of Kutch, Gujarat, India.</title>
        <authorList>
            <person name="Gaba S."/>
            <person name="Singh R.N."/>
            <person name="Abrol S."/>
            <person name="Kaushik R."/>
            <person name="Saxena A.K."/>
        </authorList>
    </citation>
    <scope>NUCLEOTIDE SEQUENCE [LARGE SCALE GENOMIC DNA]</scope>
    <source>
        <strain evidence="2 3">HEK1</strain>
    </source>
</reference>
<evidence type="ECO:0000313" key="3">
    <source>
        <dbReference type="Proteomes" id="UP000092504"/>
    </source>
</evidence>
<feature type="region of interest" description="Disordered" evidence="1">
    <location>
        <begin position="192"/>
        <end position="215"/>
    </location>
</feature>
<dbReference type="EMBL" id="MAJD01000002">
    <property type="protein sequence ID" value="OBX34871.1"/>
    <property type="molecule type" value="Genomic_DNA"/>
</dbReference>
<gene>
    <name evidence="2" type="ORF">A8U91_03934</name>
</gene>
<evidence type="ECO:0000256" key="1">
    <source>
        <dbReference type="SAM" id="MobiDB-lite"/>
    </source>
</evidence>
<dbReference type="Pfam" id="PF11198">
    <property type="entry name" value="DUF2857"/>
    <property type="match status" value="1"/>
</dbReference>
<dbReference type="AlphaFoldDB" id="A0A1B8NXX1"/>
<dbReference type="PATRIC" id="fig|2746.7.peg.4048"/>
<feature type="compositionally biased region" description="Basic and acidic residues" evidence="1">
    <location>
        <begin position="206"/>
        <end position="215"/>
    </location>
</feature>